<evidence type="ECO:0000259" key="2">
    <source>
        <dbReference type="Pfam" id="PF14848"/>
    </source>
</evidence>
<keyword evidence="1" id="KW-0238">DNA-binding</keyword>
<dbReference type="InterPro" id="IPR049893">
    <property type="entry name" value="Bvu_2165-like_IHF-HU-DNA_bdg"/>
</dbReference>
<dbReference type="InterPro" id="IPR010992">
    <property type="entry name" value="IHF-like_DNA-bd_dom_sf"/>
</dbReference>
<name>E4T5P8_PALPW</name>
<dbReference type="Proteomes" id="UP000008718">
    <property type="component" value="Chromosome"/>
</dbReference>
<reference key="1">
    <citation type="submission" date="2010-11" db="EMBL/GenBank/DDBJ databases">
        <title>The complete genome of Paludibacter propionicigenes DSM 17365.</title>
        <authorList>
            <consortium name="US DOE Joint Genome Institute (JGI-PGF)"/>
            <person name="Lucas S."/>
            <person name="Copeland A."/>
            <person name="Lapidus A."/>
            <person name="Bruce D."/>
            <person name="Goodwin L."/>
            <person name="Pitluck S."/>
            <person name="Kyrpides N."/>
            <person name="Mavromatis K."/>
            <person name="Ivanova N."/>
            <person name="Munk A.C."/>
            <person name="Brettin T."/>
            <person name="Detter J.C."/>
            <person name="Han C."/>
            <person name="Tapia R."/>
            <person name="Land M."/>
            <person name="Hauser L."/>
            <person name="Markowitz V."/>
            <person name="Cheng J.-F."/>
            <person name="Hugenholtz P."/>
            <person name="Woyke T."/>
            <person name="Wu D."/>
            <person name="Gronow S."/>
            <person name="Wellnitz S."/>
            <person name="Brambilla E."/>
            <person name="Klenk H.-P."/>
            <person name="Eisen J.A."/>
        </authorList>
    </citation>
    <scope>NUCLEOTIDE SEQUENCE</scope>
    <source>
        <strain>WB4</strain>
    </source>
</reference>
<reference evidence="3 4" key="2">
    <citation type="journal article" date="2011" name="Stand. Genomic Sci.">
        <title>Complete genome sequence of Paludibacter propionicigenes type strain (WB4).</title>
        <authorList>
            <person name="Gronow S."/>
            <person name="Munk C."/>
            <person name="Lapidus A."/>
            <person name="Nolan M."/>
            <person name="Lucas S."/>
            <person name="Hammon N."/>
            <person name="Deshpande S."/>
            <person name="Cheng J.F."/>
            <person name="Tapia R."/>
            <person name="Han C."/>
            <person name="Goodwin L."/>
            <person name="Pitluck S."/>
            <person name="Liolios K."/>
            <person name="Ivanova N."/>
            <person name="Mavromatis K."/>
            <person name="Mikhailova N."/>
            <person name="Pati A."/>
            <person name="Chen A."/>
            <person name="Palaniappan K."/>
            <person name="Land M."/>
            <person name="Hauser L."/>
            <person name="Chang Y.J."/>
            <person name="Jeffries C.D."/>
            <person name="Brambilla E."/>
            <person name="Rohde M."/>
            <person name="Goker M."/>
            <person name="Detter J.C."/>
            <person name="Woyke T."/>
            <person name="Bristow J."/>
            <person name="Eisen J.A."/>
            <person name="Markowitz V."/>
            <person name="Hugenholtz P."/>
            <person name="Kyrpides N.C."/>
            <person name="Klenk H.P."/>
        </authorList>
    </citation>
    <scope>NUCLEOTIDE SEQUENCE [LARGE SCALE GENOMIC DNA]</scope>
    <source>
        <strain evidence="4">DSM 17365 / JCM 13257 / WB4</strain>
    </source>
</reference>
<sequence>MKNILKILLTKNENYKYSNVYNTEVLDNRNITITDIVDEMQKEGLDVDRETALRIISQFNRKVTQEVFTGKNVNTGLVNISPTVKGSLNEKRWNPRANRIEIGLKIGEELTNALSETVLELIDEKSQVVESYDLANQVNQPPEATIINEEKKVDFGNIKLNINEDPACGIAFRTWLWKS</sequence>
<evidence type="ECO:0000256" key="1">
    <source>
        <dbReference type="ARBA" id="ARBA00023125"/>
    </source>
</evidence>
<dbReference type="AlphaFoldDB" id="E4T5P8"/>
<evidence type="ECO:0000313" key="4">
    <source>
        <dbReference type="Proteomes" id="UP000008718"/>
    </source>
</evidence>
<dbReference type="RefSeq" id="WP_013445411.1">
    <property type="nucleotide sequence ID" value="NC_014734.1"/>
</dbReference>
<dbReference type="STRING" id="694427.Palpr_1903"/>
<organism evidence="3 4">
    <name type="scientific">Paludibacter propionicigenes (strain DSM 17365 / JCM 13257 / WB4)</name>
    <dbReference type="NCBI Taxonomy" id="694427"/>
    <lineage>
        <taxon>Bacteria</taxon>
        <taxon>Pseudomonadati</taxon>
        <taxon>Bacteroidota</taxon>
        <taxon>Bacteroidia</taxon>
        <taxon>Bacteroidales</taxon>
        <taxon>Paludibacteraceae</taxon>
        <taxon>Paludibacter</taxon>
    </lineage>
</organism>
<feature type="domain" description="Bvu-2165-like IHF-HU-like DNA-binding" evidence="2">
    <location>
        <begin position="4"/>
        <end position="121"/>
    </location>
</feature>
<dbReference type="GO" id="GO:0003677">
    <property type="term" value="F:DNA binding"/>
    <property type="evidence" value="ECO:0007669"/>
    <property type="project" value="UniProtKB-KW"/>
</dbReference>
<dbReference type="OrthoDB" id="1115483at2"/>
<dbReference type="KEGG" id="ppn:Palpr_1903"/>
<protein>
    <recommendedName>
        <fullName evidence="2">Bvu-2165-like IHF-HU-like DNA-binding domain-containing protein</fullName>
    </recommendedName>
</protein>
<keyword evidence="4" id="KW-1185">Reference proteome</keyword>
<dbReference type="HOGENOM" id="CLU_1502073_0_0_10"/>
<dbReference type="EMBL" id="CP002345">
    <property type="protein sequence ID" value="ADQ80042.1"/>
    <property type="molecule type" value="Genomic_DNA"/>
</dbReference>
<proteinExistence type="predicted"/>
<dbReference type="Pfam" id="PF14848">
    <property type="entry name" value="HU-DNA_bdg"/>
    <property type="match status" value="1"/>
</dbReference>
<evidence type="ECO:0000313" key="3">
    <source>
        <dbReference type="EMBL" id="ADQ80042.1"/>
    </source>
</evidence>
<gene>
    <name evidence="3" type="ordered locus">Palpr_1903</name>
</gene>
<accession>E4T5P8</accession>
<dbReference type="Gene3D" id="4.10.520.10">
    <property type="entry name" value="IHF-like DNA-binding proteins"/>
    <property type="match status" value="1"/>
</dbReference>